<accession>A0A5B2X2X0</accession>
<keyword evidence="2" id="KW-0732">Signal</keyword>
<feature type="region of interest" description="Disordered" evidence="1">
    <location>
        <begin position="165"/>
        <end position="194"/>
    </location>
</feature>
<sequence>MRRTTIGTAVMVAVCVLGLGACGSKSDSATPAGSTGGASAPAAAAGGDGVKWADQVCGSLVSLATLEGKAPKVDEAADPKQNKTEIAKYLVDASTTLGSGSSTLKGAGKAPAPEGDDVVKKLVSFLDDTKKALDTAKADVDSADPANPEQFTKAMTEAVTAMQKVGNGPSFGDLKSKTLDDVTSKAPNCKKISG</sequence>
<evidence type="ECO:0000313" key="3">
    <source>
        <dbReference type="EMBL" id="KAA2257543.1"/>
    </source>
</evidence>
<dbReference type="Proteomes" id="UP000323454">
    <property type="component" value="Unassembled WGS sequence"/>
</dbReference>
<dbReference type="PROSITE" id="PS51257">
    <property type="entry name" value="PROKAR_LIPOPROTEIN"/>
    <property type="match status" value="1"/>
</dbReference>
<comment type="caution">
    <text evidence="3">The sequence shown here is derived from an EMBL/GenBank/DDBJ whole genome shotgun (WGS) entry which is preliminary data.</text>
</comment>
<reference evidence="3 4" key="1">
    <citation type="submission" date="2019-09" db="EMBL/GenBank/DDBJ databases">
        <title>Goodfellowia gen. nov., a new genus of the Pseudonocardineae related to Actinoalloteichus, containing Goodfellowia coeruleoviolacea gen. nov., comb. nov. gen. nov., comb. nov.</title>
        <authorList>
            <person name="Labeda D."/>
        </authorList>
    </citation>
    <scope>NUCLEOTIDE SEQUENCE [LARGE SCALE GENOMIC DNA]</scope>
    <source>
        <strain evidence="3 4">AN110305</strain>
    </source>
</reference>
<feature type="signal peptide" evidence="2">
    <location>
        <begin position="1"/>
        <end position="21"/>
    </location>
</feature>
<evidence type="ECO:0000256" key="1">
    <source>
        <dbReference type="SAM" id="MobiDB-lite"/>
    </source>
</evidence>
<dbReference type="EMBL" id="VUOB01000045">
    <property type="protein sequence ID" value="KAA2257543.1"/>
    <property type="molecule type" value="Genomic_DNA"/>
</dbReference>
<evidence type="ECO:0000256" key="2">
    <source>
        <dbReference type="SAM" id="SignalP"/>
    </source>
</evidence>
<name>A0A5B2X2X0_9PSEU</name>
<evidence type="ECO:0008006" key="5">
    <source>
        <dbReference type="Google" id="ProtNLM"/>
    </source>
</evidence>
<gene>
    <name evidence="3" type="ORF">F0L68_24915</name>
</gene>
<dbReference type="OrthoDB" id="3573162at2"/>
<keyword evidence="4" id="KW-1185">Reference proteome</keyword>
<feature type="chain" id="PRO_5039258067" description="Small secreted protein" evidence="2">
    <location>
        <begin position="22"/>
        <end position="194"/>
    </location>
</feature>
<proteinExistence type="predicted"/>
<reference evidence="3 4" key="2">
    <citation type="submission" date="2019-09" db="EMBL/GenBank/DDBJ databases">
        <authorList>
            <person name="Jin C."/>
        </authorList>
    </citation>
    <scope>NUCLEOTIDE SEQUENCE [LARGE SCALE GENOMIC DNA]</scope>
    <source>
        <strain evidence="3 4">AN110305</strain>
    </source>
</reference>
<organism evidence="3 4">
    <name type="scientific">Solihabitans fulvus</name>
    <dbReference type="NCBI Taxonomy" id="1892852"/>
    <lineage>
        <taxon>Bacteria</taxon>
        <taxon>Bacillati</taxon>
        <taxon>Actinomycetota</taxon>
        <taxon>Actinomycetes</taxon>
        <taxon>Pseudonocardiales</taxon>
        <taxon>Pseudonocardiaceae</taxon>
        <taxon>Solihabitans</taxon>
    </lineage>
</organism>
<protein>
    <recommendedName>
        <fullName evidence="5">Small secreted protein</fullName>
    </recommendedName>
</protein>
<evidence type="ECO:0000313" key="4">
    <source>
        <dbReference type="Proteomes" id="UP000323454"/>
    </source>
</evidence>
<feature type="compositionally biased region" description="Basic and acidic residues" evidence="1">
    <location>
        <begin position="174"/>
        <end position="183"/>
    </location>
</feature>
<dbReference type="AlphaFoldDB" id="A0A5B2X2X0"/>
<dbReference type="RefSeq" id="WP_149852222.1">
    <property type="nucleotide sequence ID" value="NZ_VUOB01000045.1"/>
</dbReference>